<dbReference type="Proteomes" id="UP001469553">
    <property type="component" value="Unassembled WGS sequence"/>
</dbReference>
<reference evidence="1 2" key="1">
    <citation type="submission" date="2021-06" db="EMBL/GenBank/DDBJ databases">
        <authorList>
            <person name="Palmer J.M."/>
        </authorList>
    </citation>
    <scope>NUCLEOTIDE SEQUENCE [LARGE SCALE GENOMIC DNA]</scope>
    <source>
        <strain evidence="1 2">AS_MEX2019</strain>
        <tissue evidence="1">Muscle</tissue>
    </source>
</reference>
<name>A0ABV0YEJ1_9TELE</name>
<evidence type="ECO:0000313" key="2">
    <source>
        <dbReference type="Proteomes" id="UP001469553"/>
    </source>
</evidence>
<sequence>MHKVRPLCEQRVSFQLTYGAVAGRRLILSAYHTARYHGIRLLLSSSQTRLMETASLLGTSLGHSLLLQASERKIA</sequence>
<gene>
    <name evidence="1" type="ORF">AMECASPLE_017355</name>
</gene>
<proteinExistence type="predicted"/>
<dbReference type="EMBL" id="JAHRIP010029512">
    <property type="protein sequence ID" value="MEQ2291875.1"/>
    <property type="molecule type" value="Genomic_DNA"/>
</dbReference>
<accession>A0ABV0YEJ1</accession>
<organism evidence="1 2">
    <name type="scientific">Ameca splendens</name>
    <dbReference type="NCBI Taxonomy" id="208324"/>
    <lineage>
        <taxon>Eukaryota</taxon>
        <taxon>Metazoa</taxon>
        <taxon>Chordata</taxon>
        <taxon>Craniata</taxon>
        <taxon>Vertebrata</taxon>
        <taxon>Euteleostomi</taxon>
        <taxon>Actinopterygii</taxon>
        <taxon>Neopterygii</taxon>
        <taxon>Teleostei</taxon>
        <taxon>Neoteleostei</taxon>
        <taxon>Acanthomorphata</taxon>
        <taxon>Ovalentaria</taxon>
        <taxon>Atherinomorphae</taxon>
        <taxon>Cyprinodontiformes</taxon>
        <taxon>Goodeidae</taxon>
        <taxon>Ameca</taxon>
    </lineage>
</organism>
<evidence type="ECO:0000313" key="1">
    <source>
        <dbReference type="EMBL" id="MEQ2291875.1"/>
    </source>
</evidence>
<protein>
    <submittedName>
        <fullName evidence="1">Uncharacterized protein</fullName>
    </submittedName>
</protein>
<keyword evidence="2" id="KW-1185">Reference proteome</keyword>
<comment type="caution">
    <text evidence="1">The sequence shown here is derived from an EMBL/GenBank/DDBJ whole genome shotgun (WGS) entry which is preliminary data.</text>
</comment>